<gene>
    <name evidence="2" type="ORF">HMPREF9088_1083</name>
</gene>
<evidence type="ECO:0000259" key="1">
    <source>
        <dbReference type="Pfam" id="PF01408"/>
    </source>
</evidence>
<dbReference type="SUPFAM" id="SSF51735">
    <property type="entry name" value="NAD(P)-binding Rossmann-fold domains"/>
    <property type="match status" value="1"/>
</dbReference>
<dbReference type="OrthoDB" id="9815825at2"/>
<dbReference type="InterPro" id="IPR000683">
    <property type="entry name" value="Gfo/Idh/MocA-like_OxRdtase_N"/>
</dbReference>
<dbReference type="PANTHER" id="PTHR43054:SF1">
    <property type="entry name" value="SCYLLO-INOSITOL 2-DEHYDROGENASE (NADP(+)) IOLU"/>
    <property type="match status" value="1"/>
</dbReference>
<dbReference type="SUPFAM" id="SSF55347">
    <property type="entry name" value="Glyceraldehyde-3-phosphate dehydrogenase-like, C-terminal domain"/>
    <property type="match status" value="1"/>
</dbReference>
<dbReference type="HOGENOM" id="CLU_023194_7_0_9"/>
<dbReference type="eggNOG" id="COG0673">
    <property type="taxonomic scope" value="Bacteria"/>
</dbReference>
<dbReference type="Proteomes" id="UP000010296">
    <property type="component" value="Unassembled WGS sequence"/>
</dbReference>
<dbReference type="STRING" id="888064.HMPREF9088_1083"/>
<dbReference type="InterPro" id="IPR036291">
    <property type="entry name" value="NAD(P)-bd_dom_sf"/>
</dbReference>
<dbReference type="RefSeq" id="WP_007208101.1">
    <property type="nucleotide sequence ID" value="NZ_GL622241.1"/>
</dbReference>
<name>E6LFE3_ENTI1</name>
<accession>E6LFE3</accession>
<dbReference type="Gene3D" id="3.30.360.10">
    <property type="entry name" value="Dihydrodipicolinate Reductase, domain 2"/>
    <property type="match status" value="1"/>
</dbReference>
<dbReference type="PANTHER" id="PTHR43054">
    <property type="match status" value="1"/>
</dbReference>
<dbReference type="PATRIC" id="fig|888064.11.peg.1447"/>
<dbReference type="GO" id="GO:0000166">
    <property type="term" value="F:nucleotide binding"/>
    <property type="evidence" value="ECO:0007669"/>
    <property type="project" value="InterPro"/>
</dbReference>
<reference evidence="2 3" key="1">
    <citation type="submission" date="2010-12" db="EMBL/GenBank/DDBJ databases">
        <authorList>
            <person name="Muzny D."/>
            <person name="Qin X."/>
            <person name="Deng J."/>
            <person name="Jiang H."/>
            <person name="Liu Y."/>
            <person name="Qu J."/>
            <person name="Song X.-Z."/>
            <person name="Zhang L."/>
            <person name="Thornton R."/>
            <person name="Coyle M."/>
            <person name="Francisco L."/>
            <person name="Jackson L."/>
            <person name="Javaid M."/>
            <person name="Korchina V."/>
            <person name="Kovar C."/>
            <person name="Mata R."/>
            <person name="Mathew T."/>
            <person name="Ngo R."/>
            <person name="Nguyen L."/>
            <person name="Nguyen N."/>
            <person name="Okwuonu G."/>
            <person name="Ongeri F."/>
            <person name="Pham C."/>
            <person name="Simmons D."/>
            <person name="Wilczek-Boney K."/>
            <person name="Hale W."/>
            <person name="Jakkamsetti A."/>
            <person name="Pham P."/>
            <person name="Ruth R."/>
            <person name="San Lucas F."/>
            <person name="Warren J."/>
            <person name="Zhang J."/>
            <person name="Zhao Z."/>
            <person name="Zhou C."/>
            <person name="Zhu D."/>
            <person name="Lee S."/>
            <person name="Bess C."/>
            <person name="Blankenburg K."/>
            <person name="Forbes L."/>
            <person name="Fu Q."/>
            <person name="Gubbala S."/>
            <person name="Hirani K."/>
            <person name="Jayaseelan J.C."/>
            <person name="Lara F."/>
            <person name="Munidasa M."/>
            <person name="Palculict T."/>
            <person name="Patil S."/>
            <person name="Pu L.-L."/>
            <person name="Saada N."/>
            <person name="Tang L."/>
            <person name="Weissenberger G."/>
            <person name="Zhu Y."/>
            <person name="Hemphill L."/>
            <person name="Shang Y."/>
            <person name="Youmans B."/>
            <person name="Ayvaz T."/>
            <person name="Ross M."/>
            <person name="Santibanez J."/>
            <person name="Aqrawi P."/>
            <person name="Gross S."/>
            <person name="Joshi V."/>
            <person name="Fowler G."/>
            <person name="Nazareth L."/>
            <person name="Reid J."/>
            <person name="Worley K."/>
            <person name="Petrosino J."/>
            <person name="Highlander S."/>
            <person name="Gibbs R."/>
        </authorList>
    </citation>
    <scope>NUCLEOTIDE SEQUENCE [LARGE SCALE GENOMIC DNA]</scope>
    <source>
        <strain evidence="3">DSM 15952 / CCUG 50447 / LMG 22039 / TP 1.5</strain>
    </source>
</reference>
<organism evidence="2 3">
    <name type="scientific">Enterococcus italicus (strain DSM 15952 / CCUG 50447 / LMG 22039 / TP 1.5)</name>
    <dbReference type="NCBI Taxonomy" id="888064"/>
    <lineage>
        <taxon>Bacteria</taxon>
        <taxon>Bacillati</taxon>
        <taxon>Bacillota</taxon>
        <taxon>Bacilli</taxon>
        <taxon>Lactobacillales</taxon>
        <taxon>Enterococcaceae</taxon>
        <taxon>Enterococcus</taxon>
    </lineage>
</organism>
<evidence type="ECO:0000313" key="2">
    <source>
        <dbReference type="EMBL" id="EFU74083.1"/>
    </source>
</evidence>
<protein>
    <submittedName>
        <fullName evidence="2">Oxidoreductase, NAD-binding domain protein</fullName>
    </submittedName>
</protein>
<sequence length="334" mass="37258">MIKLGVIGTNWISHQFVDGALSSGKYQLTGVYSRKKETAEAFARQYTSCLVTEDLQELVTSTVIDVIYIASPNSLHYEQAKAALSHGKSVIVEKPAVSTPEELADLIQLANENNVYFFEAARNIHEANFQRVRDALPPIDQIQGASFTYMKYSSRYDEVLAGNEPNIFSLKFSGGSLMDLGVYLVYAAVGLFGAPRDVDYFAQKIATGVDGSGYGLLHYDTFDVVIHHGKTGDSFAKSEIYLADGTVELDGVNAIKEVVHYNRMTKETNFLDLAKSHENPLFEEAVDFATILQNPTKKDRERYESWLDSARTVHQILYKLRQKAGIVFPADQKE</sequence>
<proteinExistence type="predicted"/>
<comment type="caution">
    <text evidence="2">The sequence shown here is derived from an EMBL/GenBank/DDBJ whole genome shotgun (WGS) entry which is preliminary data.</text>
</comment>
<evidence type="ECO:0000313" key="3">
    <source>
        <dbReference type="Proteomes" id="UP000010296"/>
    </source>
</evidence>
<dbReference type="AlphaFoldDB" id="E6LFE3"/>
<dbReference type="Gene3D" id="3.40.50.720">
    <property type="entry name" value="NAD(P)-binding Rossmann-like Domain"/>
    <property type="match status" value="1"/>
</dbReference>
<keyword evidence="3" id="KW-1185">Reference proteome</keyword>
<feature type="domain" description="Gfo/Idh/MocA-like oxidoreductase N-terminal" evidence="1">
    <location>
        <begin position="2"/>
        <end position="118"/>
    </location>
</feature>
<dbReference type="Pfam" id="PF01408">
    <property type="entry name" value="GFO_IDH_MocA"/>
    <property type="match status" value="1"/>
</dbReference>
<dbReference type="EMBL" id="AEPV01000038">
    <property type="protein sequence ID" value="EFU74083.1"/>
    <property type="molecule type" value="Genomic_DNA"/>
</dbReference>